<sequence>MILCCTVKWLDCRALPCVAGNGSGLESPIGAWFPFMSGDGGVLMGGSVPGQVNSGWQLVTELTKLFRKAELYTEKIFFLWAAFRIWSLLAG</sequence>
<accession>A0A1I0A765</accession>
<dbReference type="Proteomes" id="UP000198762">
    <property type="component" value="Unassembled WGS sequence"/>
</dbReference>
<dbReference type="AlphaFoldDB" id="A0A1I0A765"/>
<keyword evidence="2" id="KW-1185">Reference proteome</keyword>
<gene>
    <name evidence="1" type="ORF">SAMN04487962_102240</name>
</gene>
<protein>
    <submittedName>
        <fullName evidence="1">Uncharacterized protein</fullName>
    </submittedName>
</protein>
<name>A0A1I0A765_9GAMM</name>
<organism evidence="1 2">
    <name type="scientific">Marinobacter segnicrescens</name>
    <dbReference type="NCBI Taxonomy" id="430453"/>
    <lineage>
        <taxon>Bacteria</taxon>
        <taxon>Pseudomonadati</taxon>
        <taxon>Pseudomonadota</taxon>
        <taxon>Gammaproteobacteria</taxon>
        <taxon>Pseudomonadales</taxon>
        <taxon>Marinobacteraceae</taxon>
        <taxon>Marinobacter</taxon>
    </lineage>
</organism>
<dbReference type="EMBL" id="FOHZ01000002">
    <property type="protein sequence ID" value="SES90002.1"/>
    <property type="molecule type" value="Genomic_DNA"/>
</dbReference>
<evidence type="ECO:0000313" key="1">
    <source>
        <dbReference type="EMBL" id="SES90002.1"/>
    </source>
</evidence>
<reference evidence="2" key="1">
    <citation type="submission" date="2016-10" db="EMBL/GenBank/DDBJ databases">
        <authorList>
            <person name="Varghese N."/>
            <person name="Submissions S."/>
        </authorList>
    </citation>
    <scope>NUCLEOTIDE SEQUENCE [LARGE SCALE GENOMIC DNA]</scope>
    <source>
        <strain evidence="2">CGMCC 1.6489</strain>
    </source>
</reference>
<evidence type="ECO:0000313" key="2">
    <source>
        <dbReference type="Proteomes" id="UP000198762"/>
    </source>
</evidence>
<proteinExistence type="predicted"/>